<evidence type="ECO:0000313" key="3">
    <source>
        <dbReference type="EMBL" id="OLP48838.1"/>
    </source>
</evidence>
<dbReference type="EMBL" id="JACIED010000001">
    <property type="protein sequence ID" value="MBB4005789.1"/>
    <property type="molecule type" value="Genomic_DNA"/>
</dbReference>
<feature type="transmembrane region" description="Helical" evidence="1">
    <location>
        <begin position="12"/>
        <end position="34"/>
    </location>
</feature>
<name>A0A1Q9A2Y1_9HYPH</name>
<reference evidence="2 5" key="2">
    <citation type="submission" date="2020-08" db="EMBL/GenBank/DDBJ databases">
        <title>Genomic Encyclopedia of Type Strains, Phase IV (KMG-IV): sequencing the most valuable type-strain genomes for metagenomic binning, comparative biology and taxonomic classification.</title>
        <authorList>
            <person name="Goeker M."/>
        </authorList>
    </citation>
    <scope>NUCLEOTIDE SEQUENCE [LARGE SCALE GENOMIC DNA]</scope>
    <source>
        <strain evidence="2 5">DSM 100021</strain>
    </source>
</reference>
<sequence length="155" mass="16302">MFSSLTDPIKIGLSIVIGLIVGALLAWGATAVSYEGLRVPLVGWQIVDGKINAAKELGRVEVRQQWAEAQRRADLKQIAKVEAQQKQINAADAALITTIAAHVEQVAGLEAALADERKKKNATSSAPGVAACIAASDAIPERVRNALNAIGATKR</sequence>
<keyword evidence="1" id="KW-1133">Transmembrane helix</keyword>
<protein>
    <recommendedName>
        <fullName evidence="6">Secretion protein HylD</fullName>
    </recommendedName>
</protein>
<evidence type="ECO:0008006" key="6">
    <source>
        <dbReference type="Google" id="ProtNLM"/>
    </source>
</evidence>
<organism evidence="3 4">
    <name type="scientific">Allorhizobium taibaishanense</name>
    <dbReference type="NCBI Taxonomy" id="887144"/>
    <lineage>
        <taxon>Bacteria</taxon>
        <taxon>Pseudomonadati</taxon>
        <taxon>Pseudomonadota</taxon>
        <taxon>Alphaproteobacteria</taxon>
        <taxon>Hyphomicrobiales</taxon>
        <taxon>Rhizobiaceae</taxon>
        <taxon>Rhizobium/Agrobacterium group</taxon>
        <taxon>Allorhizobium</taxon>
    </lineage>
</organism>
<dbReference type="STRING" id="887144.BJF91_17030"/>
<keyword evidence="1" id="KW-0472">Membrane</keyword>
<keyword evidence="4" id="KW-1185">Reference proteome</keyword>
<proteinExistence type="predicted"/>
<evidence type="ECO:0000256" key="1">
    <source>
        <dbReference type="SAM" id="Phobius"/>
    </source>
</evidence>
<dbReference type="EMBL" id="MKIN01000022">
    <property type="protein sequence ID" value="OLP48838.1"/>
    <property type="molecule type" value="Genomic_DNA"/>
</dbReference>
<keyword evidence="1" id="KW-0812">Transmembrane</keyword>
<dbReference type="Proteomes" id="UP000185598">
    <property type="component" value="Unassembled WGS sequence"/>
</dbReference>
<evidence type="ECO:0000313" key="2">
    <source>
        <dbReference type="EMBL" id="MBB4005789.1"/>
    </source>
</evidence>
<evidence type="ECO:0000313" key="4">
    <source>
        <dbReference type="Proteomes" id="UP000185598"/>
    </source>
</evidence>
<comment type="caution">
    <text evidence="3">The sequence shown here is derived from an EMBL/GenBank/DDBJ whole genome shotgun (WGS) entry which is preliminary data.</text>
</comment>
<gene>
    <name evidence="3" type="ORF">BJF91_17030</name>
    <name evidence="2" type="ORF">GGQ71_000025</name>
</gene>
<reference evidence="3 4" key="1">
    <citation type="submission" date="2016-09" db="EMBL/GenBank/DDBJ databases">
        <title>Rhizobium oryziradicis sp. nov., isolated from the root of rice.</title>
        <authorList>
            <person name="Zhao J."/>
            <person name="Zhang X."/>
        </authorList>
    </citation>
    <scope>NUCLEOTIDE SEQUENCE [LARGE SCALE GENOMIC DNA]</scope>
    <source>
        <strain evidence="3 4">14971</strain>
    </source>
</reference>
<evidence type="ECO:0000313" key="5">
    <source>
        <dbReference type="Proteomes" id="UP000544107"/>
    </source>
</evidence>
<accession>A0A1Q9A2Y1</accession>
<dbReference type="RefSeq" id="WP_234801614.1">
    <property type="nucleotide sequence ID" value="NZ_JACIED010000001.1"/>
</dbReference>
<dbReference type="AlphaFoldDB" id="A0A1Q9A2Y1"/>
<dbReference type="Proteomes" id="UP000544107">
    <property type="component" value="Unassembled WGS sequence"/>
</dbReference>